<keyword evidence="2" id="KW-1185">Reference proteome</keyword>
<protein>
    <submittedName>
        <fullName evidence="1">G10425 protein</fullName>
    </submittedName>
</protein>
<gene>
    <name evidence="1" type="primary">g10425</name>
    <name evidence="1" type="ORF">VP750_LOCUS9363</name>
</gene>
<proteinExistence type="predicted"/>
<evidence type="ECO:0000313" key="1">
    <source>
        <dbReference type="EMBL" id="CAL5227457.1"/>
    </source>
</evidence>
<accession>A0ABP1G5R7</accession>
<dbReference type="EMBL" id="CAXHTA020000017">
    <property type="protein sequence ID" value="CAL5227457.1"/>
    <property type="molecule type" value="Genomic_DNA"/>
</dbReference>
<dbReference type="SUPFAM" id="SSF52540">
    <property type="entry name" value="P-loop containing nucleoside triphosphate hydrolases"/>
    <property type="match status" value="1"/>
</dbReference>
<comment type="caution">
    <text evidence="1">The sequence shown here is derived from an EMBL/GenBank/DDBJ whole genome shotgun (WGS) entry which is preliminary data.</text>
</comment>
<dbReference type="PANTHER" id="PTHR28653:SF1">
    <property type="entry name" value="ATPASE SWSAP1"/>
    <property type="match status" value="1"/>
</dbReference>
<name>A0ABP1G5R7_9CHLO</name>
<sequence length="270" mass="29674">MLSYPQLLSTDDQALLEALKALPPFPSHVRHCLITGPEHSGKTSTLFHFAHSLAVSGKSVYIVCQKAKLEQQPPLLPESISSKDPAFSRVHIRYLASSADLQKFAACLHLLNDFPHAILIDDICSFTDDRGFAQQDRRPKEGDLVKVLALLHEAVSAARPVYTADQIQGLGHSRPCLVVTESIENSAKFLYVLRRWLPLHLAIREIGAEYCISVLPESARALALPQDNLAEVAYTLLPYSSISVTAVRPASELSISPGRSVHEHTVAVMQ</sequence>
<evidence type="ECO:0000313" key="2">
    <source>
        <dbReference type="Proteomes" id="UP001497392"/>
    </source>
</evidence>
<reference evidence="1 2" key="1">
    <citation type="submission" date="2024-06" db="EMBL/GenBank/DDBJ databases">
        <authorList>
            <person name="Kraege A."/>
            <person name="Thomma B."/>
        </authorList>
    </citation>
    <scope>NUCLEOTIDE SEQUENCE [LARGE SCALE GENOMIC DNA]</scope>
</reference>
<dbReference type="Proteomes" id="UP001497392">
    <property type="component" value="Unassembled WGS sequence"/>
</dbReference>
<organism evidence="1 2">
    <name type="scientific">Coccomyxa viridis</name>
    <dbReference type="NCBI Taxonomy" id="1274662"/>
    <lineage>
        <taxon>Eukaryota</taxon>
        <taxon>Viridiplantae</taxon>
        <taxon>Chlorophyta</taxon>
        <taxon>core chlorophytes</taxon>
        <taxon>Trebouxiophyceae</taxon>
        <taxon>Trebouxiophyceae incertae sedis</taxon>
        <taxon>Coccomyxaceae</taxon>
        <taxon>Coccomyxa</taxon>
    </lineage>
</organism>
<dbReference type="InterPro" id="IPR027417">
    <property type="entry name" value="P-loop_NTPase"/>
</dbReference>
<dbReference type="PANTHER" id="PTHR28653">
    <property type="match status" value="1"/>
</dbReference>
<dbReference type="Gene3D" id="3.40.50.300">
    <property type="entry name" value="P-loop containing nucleotide triphosphate hydrolases"/>
    <property type="match status" value="1"/>
</dbReference>